<name>A0A2S2BVV6_9NOCA</name>
<keyword evidence="2" id="KW-1185">Reference proteome</keyword>
<dbReference type="OrthoDB" id="5188961at2"/>
<dbReference type="KEGG" id="roz:CBI38_15645"/>
<dbReference type="AlphaFoldDB" id="A0A2S2BVV6"/>
<gene>
    <name evidence="1" type="ORF">CBI38_15645</name>
</gene>
<dbReference type="EMBL" id="CP021354">
    <property type="protein sequence ID" value="AWK72776.1"/>
    <property type="molecule type" value="Genomic_DNA"/>
</dbReference>
<proteinExistence type="predicted"/>
<protein>
    <submittedName>
        <fullName evidence="1">Uncharacterized protein</fullName>
    </submittedName>
</protein>
<accession>A0A2S2BVV6</accession>
<sequence length="269" mass="27924">MTSPSATLTVWASSWLAGNSAPDDVIDALHAWAPMHLVCAGDHVTAGRTGLPWPDPQDRGAAALLQTIRRAVSEPDTEIRLVLPGPGDVRGIPAGTTFAAAAVSAGEGILIGPQGRLGTGLVPQVEGPDVLRWTVSCLEQLPVDAHHTGLGEAEFTMRETVRDAAAALETLHMLDSGFGADPRALIADALAESALHRYPATIPARALRILDSADQVAAILTVAEQMAPARTVTASAAASLEDLLRPLRSAVRSARTAAINACARDARPA</sequence>
<evidence type="ECO:0000313" key="2">
    <source>
        <dbReference type="Proteomes" id="UP000245711"/>
    </source>
</evidence>
<evidence type="ECO:0000313" key="1">
    <source>
        <dbReference type="EMBL" id="AWK72776.1"/>
    </source>
</evidence>
<dbReference type="Proteomes" id="UP000245711">
    <property type="component" value="Chromosome"/>
</dbReference>
<organism evidence="1 2">
    <name type="scientific">Rhodococcus oxybenzonivorans</name>
    <dbReference type="NCBI Taxonomy" id="1990687"/>
    <lineage>
        <taxon>Bacteria</taxon>
        <taxon>Bacillati</taxon>
        <taxon>Actinomycetota</taxon>
        <taxon>Actinomycetes</taxon>
        <taxon>Mycobacteriales</taxon>
        <taxon>Nocardiaceae</taxon>
        <taxon>Rhodococcus</taxon>
    </lineage>
</organism>
<reference evidence="1 2" key="1">
    <citation type="submission" date="2017-05" db="EMBL/GenBank/DDBJ databases">
        <title>Isolation of Rhodococcus sp. S2-17 biodegrading of BP-3.</title>
        <authorList>
            <person name="Lee Y."/>
            <person name="Kim K.H."/>
            <person name="Chun B.H."/>
            <person name="Jung H.S."/>
            <person name="Jeon C.O."/>
        </authorList>
    </citation>
    <scope>NUCLEOTIDE SEQUENCE [LARGE SCALE GENOMIC DNA]</scope>
    <source>
        <strain evidence="1 2">S2-17</strain>
    </source>
</reference>
<dbReference type="RefSeq" id="WP_109330177.1">
    <property type="nucleotide sequence ID" value="NZ_CP021354.1"/>
</dbReference>